<evidence type="ECO:0000313" key="1">
    <source>
        <dbReference type="EMBL" id="MBB3662606.1"/>
    </source>
</evidence>
<accession>A0A839XRL3</accession>
<keyword evidence="2" id="KW-1185">Reference proteome</keyword>
<name>A0A839XRL3_9PSEU</name>
<dbReference type="Proteomes" id="UP000564573">
    <property type="component" value="Unassembled WGS sequence"/>
</dbReference>
<reference evidence="1 2" key="1">
    <citation type="submission" date="2020-08" db="EMBL/GenBank/DDBJ databases">
        <title>Sequencing the genomes of 1000 actinobacteria strains.</title>
        <authorList>
            <person name="Klenk H.-P."/>
        </authorList>
    </citation>
    <scope>NUCLEOTIDE SEQUENCE [LARGE SCALE GENOMIC DNA]</scope>
    <source>
        <strain evidence="1 2">DSM 45267</strain>
    </source>
</reference>
<dbReference type="AlphaFoldDB" id="A0A839XRL3"/>
<evidence type="ECO:0008006" key="3">
    <source>
        <dbReference type="Google" id="ProtNLM"/>
    </source>
</evidence>
<protein>
    <recommendedName>
        <fullName evidence="3">HNH endonuclease</fullName>
    </recommendedName>
</protein>
<organism evidence="1 2">
    <name type="scientific">Prauserella sediminis</name>
    <dbReference type="NCBI Taxonomy" id="577680"/>
    <lineage>
        <taxon>Bacteria</taxon>
        <taxon>Bacillati</taxon>
        <taxon>Actinomycetota</taxon>
        <taxon>Actinomycetes</taxon>
        <taxon>Pseudonocardiales</taxon>
        <taxon>Pseudonocardiaceae</taxon>
        <taxon>Prauserella</taxon>
        <taxon>Prauserella salsuginis group</taxon>
    </lineage>
</organism>
<dbReference type="EMBL" id="JACIBS010000001">
    <property type="protein sequence ID" value="MBB3662606.1"/>
    <property type="molecule type" value="Genomic_DNA"/>
</dbReference>
<comment type="caution">
    <text evidence="1">The sequence shown here is derived from an EMBL/GenBank/DDBJ whole genome shotgun (WGS) entry which is preliminary data.</text>
</comment>
<proteinExistence type="predicted"/>
<evidence type="ECO:0000313" key="2">
    <source>
        <dbReference type="Proteomes" id="UP000564573"/>
    </source>
</evidence>
<sequence length="230" mass="25653">MEQPAWDDPELKAGTMVRGALWLLQVVGEGNTFTKNQLRDAFPGVSQVDRRIRDLRDYGWVVYSSVEDASLLAEDQRFVRAGAAVWDPKERRKAKQGTVSSRDRQATLARDGYMCTLCGIAGGEEYPDDAVMTAVLAVSRRTVLGADGHATNALVTECKRCKAGRDDEPANVTDAIAAAKRLGDSDRRRLTRWVERGRRGSTELDRAWTAYLRVPPEQRSEVADRLKEID</sequence>
<dbReference type="RefSeq" id="WP_221212665.1">
    <property type="nucleotide sequence ID" value="NZ_JACIBS010000001.1"/>
</dbReference>
<gene>
    <name evidence="1" type="ORF">FB384_001510</name>
</gene>